<keyword evidence="4" id="KW-1185">Reference proteome</keyword>
<evidence type="ECO:0000313" key="4">
    <source>
        <dbReference type="Proteomes" id="UP001163046"/>
    </source>
</evidence>
<feature type="chain" id="PRO_5040824791" description="Secreted protein" evidence="2">
    <location>
        <begin position="27"/>
        <end position="72"/>
    </location>
</feature>
<dbReference type="EMBL" id="MU826827">
    <property type="protein sequence ID" value="KAJ7374811.1"/>
    <property type="molecule type" value="Genomic_DNA"/>
</dbReference>
<keyword evidence="2" id="KW-0732">Signal</keyword>
<evidence type="ECO:0000313" key="3">
    <source>
        <dbReference type="EMBL" id="KAJ7374811.1"/>
    </source>
</evidence>
<feature type="signal peptide" evidence="2">
    <location>
        <begin position="1"/>
        <end position="26"/>
    </location>
</feature>
<reference evidence="3" key="1">
    <citation type="submission" date="2023-01" db="EMBL/GenBank/DDBJ databases">
        <title>Genome assembly of the deep-sea coral Lophelia pertusa.</title>
        <authorList>
            <person name="Herrera S."/>
            <person name="Cordes E."/>
        </authorList>
    </citation>
    <scope>NUCLEOTIDE SEQUENCE</scope>
    <source>
        <strain evidence="3">USNM1676648</strain>
        <tissue evidence="3">Polyp</tissue>
    </source>
</reference>
<evidence type="ECO:0000256" key="2">
    <source>
        <dbReference type="SAM" id="SignalP"/>
    </source>
</evidence>
<comment type="caution">
    <text evidence="3">The sequence shown here is derived from an EMBL/GenBank/DDBJ whole genome shotgun (WGS) entry which is preliminary data.</text>
</comment>
<protein>
    <recommendedName>
        <fullName evidence="5">Secreted protein</fullName>
    </recommendedName>
</protein>
<sequence length="72" mass="7966">MAVAKLDLSAVFCILLVSSCFVHTEAFTSNNRVGKRTVKLQRTLHACQHCGDFNSKKRSRDAGTDNEAKPNK</sequence>
<evidence type="ECO:0000256" key="1">
    <source>
        <dbReference type="SAM" id="MobiDB-lite"/>
    </source>
</evidence>
<dbReference type="Proteomes" id="UP001163046">
    <property type="component" value="Unassembled WGS sequence"/>
</dbReference>
<gene>
    <name evidence="3" type="ORF">OS493_005163</name>
</gene>
<name>A0A9W9Z4G2_9CNID</name>
<accession>A0A9W9Z4G2</accession>
<dbReference type="AlphaFoldDB" id="A0A9W9Z4G2"/>
<evidence type="ECO:0008006" key="5">
    <source>
        <dbReference type="Google" id="ProtNLM"/>
    </source>
</evidence>
<organism evidence="3 4">
    <name type="scientific">Desmophyllum pertusum</name>
    <dbReference type="NCBI Taxonomy" id="174260"/>
    <lineage>
        <taxon>Eukaryota</taxon>
        <taxon>Metazoa</taxon>
        <taxon>Cnidaria</taxon>
        <taxon>Anthozoa</taxon>
        <taxon>Hexacorallia</taxon>
        <taxon>Scleractinia</taxon>
        <taxon>Caryophylliina</taxon>
        <taxon>Caryophylliidae</taxon>
        <taxon>Desmophyllum</taxon>
    </lineage>
</organism>
<feature type="compositionally biased region" description="Basic and acidic residues" evidence="1">
    <location>
        <begin position="60"/>
        <end position="72"/>
    </location>
</feature>
<feature type="region of interest" description="Disordered" evidence="1">
    <location>
        <begin position="52"/>
        <end position="72"/>
    </location>
</feature>
<proteinExistence type="predicted"/>
<dbReference type="PROSITE" id="PS51257">
    <property type="entry name" value="PROKAR_LIPOPROTEIN"/>
    <property type="match status" value="1"/>
</dbReference>